<evidence type="ECO:0000313" key="10">
    <source>
        <dbReference type="EMBL" id="QHS87621.1"/>
    </source>
</evidence>
<evidence type="ECO:0000256" key="7">
    <source>
        <dbReference type="ARBA" id="ARBA00023163"/>
    </source>
</evidence>
<reference evidence="10" key="1">
    <citation type="journal article" date="2020" name="Nature">
        <title>Giant virus diversity and host interactions through global metagenomics.</title>
        <authorList>
            <person name="Schulz F."/>
            <person name="Roux S."/>
            <person name="Paez-Espino D."/>
            <person name="Jungbluth S."/>
            <person name="Walsh D.A."/>
            <person name="Denef V.J."/>
            <person name="McMahon K.D."/>
            <person name="Konstantinidis K.T."/>
            <person name="Eloe-Fadrosh E.A."/>
            <person name="Kyrpides N.C."/>
            <person name="Woyke T."/>
        </authorList>
    </citation>
    <scope>NUCLEOTIDE SEQUENCE</scope>
    <source>
        <strain evidence="10">GVMAG-M-3300010157-4</strain>
    </source>
</reference>
<evidence type="ECO:0000256" key="3">
    <source>
        <dbReference type="ARBA" id="ARBA00022679"/>
    </source>
</evidence>
<evidence type="ECO:0000256" key="1">
    <source>
        <dbReference type="ARBA" id="ARBA00004328"/>
    </source>
</evidence>
<dbReference type="EMBL" id="MN739083">
    <property type="protein sequence ID" value="QHS87621.1"/>
    <property type="molecule type" value="Genomic_DNA"/>
</dbReference>
<dbReference type="GO" id="GO:0016740">
    <property type="term" value="F:transferase activity"/>
    <property type="evidence" value="ECO:0007669"/>
    <property type="project" value="UniProtKB-KW"/>
</dbReference>
<evidence type="ECO:0000256" key="4">
    <source>
        <dbReference type="ARBA" id="ARBA00022741"/>
    </source>
</evidence>
<keyword evidence="2" id="KW-0507">mRNA processing</keyword>
<name>A0A6C0B7F0_9ZZZZ</name>
<evidence type="ECO:0000256" key="6">
    <source>
        <dbReference type="ARBA" id="ARBA00022844"/>
    </source>
</evidence>
<dbReference type="GO" id="GO:0044423">
    <property type="term" value="C:virion component"/>
    <property type="evidence" value="ECO:0007669"/>
    <property type="project" value="UniProtKB-KW"/>
</dbReference>
<evidence type="ECO:0000256" key="8">
    <source>
        <dbReference type="SAM" id="MobiDB-lite"/>
    </source>
</evidence>
<dbReference type="GO" id="GO:0005524">
    <property type="term" value="F:ATP binding"/>
    <property type="evidence" value="ECO:0007669"/>
    <property type="project" value="UniProtKB-KW"/>
</dbReference>
<keyword evidence="4" id="KW-0547">Nucleotide-binding</keyword>
<dbReference type="AlphaFoldDB" id="A0A6C0B7F0"/>
<dbReference type="Pfam" id="PF19244">
    <property type="entry name" value="Poly_A_pol_cat"/>
    <property type="match status" value="1"/>
</dbReference>
<keyword evidence="6" id="KW-0946">Virion</keyword>
<sequence>MKYKNESCNDDMTFEECELAILRHAVDETENIQAKKIAMNPDIKKIITILENFLKAKPLICYGGTAINNILPKQDQFYNKDLEIPDYDFYSKNALDDAIELANLYADAGYLEVEAKAGVHHGTFKVFVNFTPIADITYLHNVIFDELMKDSIKIAGIKYCSPNFLRMNMFLELSRPAGDVSRWEKVFKRLMLLNKHYPVNSKIKCDDVEFQRRMEITDIKSMKDGTPVKGASEKIHTMVRDALAGMGAVFFGGYACSLYSKYMPANEKRAIEKIPDFDVIIEDIDRNAMVIKEQLEAEFDEPITLIVHAAIGELIPRHCEIKVGKNSVAFLYEPIACHNYNKVVIAGQELNIATIDTMLTFYFGFLFTQKAYYHRDRILCMAMFLFNVQEKNKLNQEGILKRFSIECYGKQPALEDIRAEKTSMFKELADKRGTREYDEWFLKYNPNVSRKEPETSKSARRQTPDNVFIETPNEKEAKKPKSKPKTQKMKKLSSKPRTPKNKILKHKKGFVF</sequence>
<dbReference type="InterPro" id="IPR045355">
    <property type="entry name" value="PolyA_pol_cat_su"/>
</dbReference>
<dbReference type="GO" id="GO:0006397">
    <property type="term" value="P:mRNA processing"/>
    <property type="evidence" value="ECO:0007669"/>
    <property type="project" value="UniProtKB-KW"/>
</dbReference>
<evidence type="ECO:0000259" key="9">
    <source>
        <dbReference type="Pfam" id="PF19244"/>
    </source>
</evidence>
<accession>A0A6C0B7F0</accession>
<feature type="domain" description="Poly(A) polymerase catalytic subunit" evidence="9">
    <location>
        <begin position="49"/>
        <end position="177"/>
    </location>
</feature>
<feature type="compositionally biased region" description="Basic residues" evidence="8">
    <location>
        <begin position="480"/>
        <end position="512"/>
    </location>
</feature>
<proteinExistence type="predicted"/>
<organism evidence="10">
    <name type="scientific">viral metagenome</name>
    <dbReference type="NCBI Taxonomy" id="1070528"/>
    <lineage>
        <taxon>unclassified sequences</taxon>
        <taxon>metagenomes</taxon>
        <taxon>organismal metagenomes</taxon>
    </lineage>
</organism>
<protein>
    <recommendedName>
        <fullName evidence="9">Poly(A) polymerase catalytic subunit domain-containing protein</fullName>
    </recommendedName>
</protein>
<keyword evidence="3" id="KW-0808">Transferase</keyword>
<keyword evidence="5" id="KW-0067">ATP-binding</keyword>
<keyword evidence="7" id="KW-0804">Transcription</keyword>
<comment type="subcellular location">
    <subcellularLocation>
        <location evidence="1">Virion</location>
    </subcellularLocation>
</comment>
<evidence type="ECO:0000256" key="2">
    <source>
        <dbReference type="ARBA" id="ARBA00022664"/>
    </source>
</evidence>
<evidence type="ECO:0000256" key="5">
    <source>
        <dbReference type="ARBA" id="ARBA00022840"/>
    </source>
</evidence>
<feature type="region of interest" description="Disordered" evidence="8">
    <location>
        <begin position="449"/>
        <end position="512"/>
    </location>
</feature>